<dbReference type="EMBL" id="BMPZ01000001">
    <property type="protein sequence ID" value="GGI68043.1"/>
    <property type="molecule type" value="Genomic_DNA"/>
</dbReference>
<dbReference type="SUPFAM" id="SSF55729">
    <property type="entry name" value="Acyl-CoA N-acyltransferases (Nat)"/>
    <property type="match status" value="1"/>
</dbReference>
<dbReference type="InterPro" id="IPR016181">
    <property type="entry name" value="Acyl_CoA_acyltransferase"/>
</dbReference>
<protein>
    <recommendedName>
        <fullName evidence="1">N-acetyltransferase domain-containing protein</fullName>
    </recommendedName>
</protein>
<dbReference type="Proteomes" id="UP000613743">
    <property type="component" value="Unassembled WGS sequence"/>
</dbReference>
<keyword evidence="3" id="KW-1185">Reference proteome</keyword>
<dbReference type="InterPro" id="IPR000182">
    <property type="entry name" value="GNAT_dom"/>
</dbReference>
<dbReference type="Gene3D" id="3.40.630.30">
    <property type="match status" value="1"/>
</dbReference>
<reference evidence="2" key="1">
    <citation type="journal article" date="2014" name="Int. J. Syst. Evol. Microbiol.">
        <title>Complete genome sequence of Corynebacterium casei LMG S-19264T (=DSM 44701T), isolated from a smear-ripened cheese.</title>
        <authorList>
            <consortium name="US DOE Joint Genome Institute (JGI-PGF)"/>
            <person name="Walter F."/>
            <person name="Albersmeier A."/>
            <person name="Kalinowski J."/>
            <person name="Ruckert C."/>
        </authorList>
    </citation>
    <scope>NUCLEOTIDE SEQUENCE</scope>
    <source>
        <strain evidence="2">JCM 30804</strain>
    </source>
</reference>
<organism evidence="2 3">
    <name type="scientific">Shewanella gelidii</name>
    <dbReference type="NCBI Taxonomy" id="1642821"/>
    <lineage>
        <taxon>Bacteria</taxon>
        <taxon>Pseudomonadati</taxon>
        <taxon>Pseudomonadota</taxon>
        <taxon>Gammaproteobacteria</taxon>
        <taxon>Alteromonadales</taxon>
        <taxon>Shewanellaceae</taxon>
        <taxon>Shewanella</taxon>
    </lineage>
</organism>
<dbReference type="CDD" id="cd04301">
    <property type="entry name" value="NAT_SF"/>
    <property type="match status" value="1"/>
</dbReference>
<feature type="domain" description="N-acetyltransferase" evidence="1">
    <location>
        <begin position="1"/>
        <end position="92"/>
    </location>
</feature>
<name>A0A917N6F2_9GAMM</name>
<dbReference type="PROSITE" id="PS51186">
    <property type="entry name" value="GNAT"/>
    <property type="match status" value="1"/>
</dbReference>
<dbReference type="AlphaFoldDB" id="A0A917N6F2"/>
<dbReference type="Pfam" id="PF13673">
    <property type="entry name" value="Acetyltransf_10"/>
    <property type="match status" value="1"/>
</dbReference>
<dbReference type="PANTHER" id="PTHR43451:SF1">
    <property type="entry name" value="ACETYLTRANSFERASE"/>
    <property type="match status" value="1"/>
</dbReference>
<gene>
    <name evidence="2" type="ORF">GCM10009332_01570</name>
</gene>
<dbReference type="InterPro" id="IPR052564">
    <property type="entry name" value="N-acetyltrans/Recomb-assoc"/>
</dbReference>
<evidence type="ECO:0000313" key="3">
    <source>
        <dbReference type="Proteomes" id="UP000613743"/>
    </source>
</evidence>
<dbReference type="PANTHER" id="PTHR43451">
    <property type="entry name" value="ACETYLTRANSFERASE (GNAT) FAMILY PROTEIN"/>
    <property type="match status" value="1"/>
</dbReference>
<proteinExistence type="predicted"/>
<accession>A0A917N6F2</accession>
<evidence type="ECO:0000313" key="2">
    <source>
        <dbReference type="EMBL" id="GGI68043.1"/>
    </source>
</evidence>
<evidence type="ECO:0000259" key="1">
    <source>
        <dbReference type="PROSITE" id="PS51186"/>
    </source>
</evidence>
<comment type="caution">
    <text evidence="2">The sequence shown here is derived from an EMBL/GenBank/DDBJ whole genome shotgun (WGS) entry which is preliminary data.</text>
</comment>
<reference evidence="2" key="2">
    <citation type="submission" date="2020-09" db="EMBL/GenBank/DDBJ databases">
        <authorList>
            <person name="Sun Q."/>
            <person name="Ohkuma M."/>
        </authorList>
    </citation>
    <scope>NUCLEOTIDE SEQUENCE</scope>
    <source>
        <strain evidence="2">JCM 30804</strain>
    </source>
</reference>
<sequence>MGFVSMATRFQERGYIEHLYVAPHYQRQGIAIELLNQLECWAVAQNYRQLTTDASALSKAAFLRQGFHIKHKTYQQKRGQILQGFYMVKSLKGHHI</sequence>
<dbReference type="GO" id="GO:0016747">
    <property type="term" value="F:acyltransferase activity, transferring groups other than amino-acyl groups"/>
    <property type="evidence" value="ECO:0007669"/>
    <property type="project" value="InterPro"/>
</dbReference>